<proteinExistence type="predicted"/>
<keyword evidence="3" id="KW-1185">Reference proteome</keyword>
<organism evidence="2 3">
    <name type="scientific">Cryphonectria parasitica (strain ATCC 38755 / EP155)</name>
    <dbReference type="NCBI Taxonomy" id="660469"/>
    <lineage>
        <taxon>Eukaryota</taxon>
        <taxon>Fungi</taxon>
        <taxon>Dikarya</taxon>
        <taxon>Ascomycota</taxon>
        <taxon>Pezizomycotina</taxon>
        <taxon>Sordariomycetes</taxon>
        <taxon>Sordariomycetidae</taxon>
        <taxon>Diaporthales</taxon>
        <taxon>Cryphonectriaceae</taxon>
        <taxon>Cryphonectria-Endothia species complex</taxon>
        <taxon>Cryphonectria</taxon>
    </lineage>
</organism>
<dbReference type="RefSeq" id="XP_040781493.1">
    <property type="nucleotide sequence ID" value="XM_040922931.1"/>
</dbReference>
<evidence type="ECO:0000313" key="2">
    <source>
        <dbReference type="EMBL" id="KAF3770532.1"/>
    </source>
</evidence>
<comment type="caution">
    <text evidence="2">The sequence shown here is derived from an EMBL/GenBank/DDBJ whole genome shotgun (WGS) entry which is preliminary data.</text>
</comment>
<dbReference type="Proteomes" id="UP000803844">
    <property type="component" value="Unassembled WGS sequence"/>
</dbReference>
<reference evidence="2" key="1">
    <citation type="journal article" date="2020" name="Phytopathology">
        <title>Genome sequence of the chestnut blight fungus Cryphonectria parasitica EP155: A fundamental resource for an archetypical invasive plant pathogen.</title>
        <authorList>
            <person name="Crouch J.A."/>
            <person name="Dawe A."/>
            <person name="Aerts A."/>
            <person name="Barry K."/>
            <person name="Churchill A.C.L."/>
            <person name="Grimwood J."/>
            <person name="Hillman B."/>
            <person name="Milgroom M.G."/>
            <person name="Pangilinan J."/>
            <person name="Smith M."/>
            <person name="Salamov A."/>
            <person name="Schmutz J."/>
            <person name="Yadav J."/>
            <person name="Grigoriev I.V."/>
            <person name="Nuss D."/>
        </authorList>
    </citation>
    <scope>NUCLEOTIDE SEQUENCE</scope>
    <source>
        <strain evidence="2">EP155</strain>
    </source>
</reference>
<gene>
    <name evidence="2" type="ORF">M406DRAFT_354489</name>
</gene>
<sequence length="149" mass="17350">MLGHVHDSKGGREEGAEIRQWLRGSNGTERVIGAKMFEDRCGRLLEEEERARSRIAERFLVLVKCGWAATRLRVCYSRQGQADSQPWRMLLQNYVRTTLDVSSKTKLIRDEKKQLSISGREGRRKREGKRERGSGREGTRSRKWSMNDR</sequence>
<dbReference type="EMBL" id="MU032344">
    <property type="protein sequence ID" value="KAF3770532.1"/>
    <property type="molecule type" value="Genomic_DNA"/>
</dbReference>
<protein>
    <submittedName>
        <fullName evidence="2">Uncharacterized protein</fullName>
    </submittedName>
</protein>
<dbReference type="AlphaFoldDB" id="A0A9P4YCU0"/>
<dbReference type="GeneID" id="63840060"/>
<accession>A0A9P4YCU0</accession>
<name>A0A9P4YCU0_CRYP1</name>
<feature type="region of interest" description="Disordered" evidence="1">
    <location>
        <begin position="111"/>
        <end position="149"/>
    </location>
</feature>
<evidence type="ECO:0000256" key="1">
    <source>
        <dbReference type="SAM" id="MobiDB-lite"/>
    </source>
</evidence>
<evidence type="ECO:0000313" key="3">
    <source>
        <dbReference type="Proteomes" id="UP000803844"/>
    </source>
</evidence>
<feature type="compositionally biased region" description="Basic and acidic residues" evidence="1">
    <location>
        <begin position="128"/>
        <end position="149"/>
    </location>
</feature>